<evidence type="ECO:0000256" key="1">
    <source>
        <dbReference type="SAM" id="MobiDB-lite"/>
    </source>
</evidence>
<protein>
    <submittedName>
        <fullName evidence="3">Hypp3395 protein</fullName>
    </submittedName>
</protein>
<dbReference type="EMBL" id="OV696690">
    <property type="protein sequence ID" value="CAH1266487.1"/>
    <property type="molecule type" value="Genomic_DNA"/>
</dbReference>
<accession>A0A8K0A4R0</accession>
<evidence type="ECO:0000313" key="3">
    <source>
        <dbReference type="EMBL" id="CAH1266487.1"/>
    </source>
</evidence>
<evidence type="ECO:0000256" key="2">
    <source>
        <dbReference type="SAM" id="Phobius"/>
    </source>
</evidence>
<keyword evidence="4" id="KW-1185">Reference proteome</keyword>
<name>A0A8K0A4R0_BRALA</name>
<dbReference type="AlphaFoldDB" id="A0A8K0A4R0"/>
<gene>
    <name evidence="3" type="primary">Hypp3395</name>
    <name evidence="3" type="ORF">BLAG_LOCUS20072</name>
</gene>
<reference evidence="3" key="1">
    <citation type="submission" date="2022-01" db="EMBL/GenBank/DDBJ databases">
        <authorList>
            <person name="Braso-Vives M."/>
        </authorList>
    </citation>
    <scope>NUCLEOTIDE SEQUENCE</scope>
</reference>
<keyword evidence="2" id="KW-0812">Transmembrane</keyword>
<sequence length="651" mass="71683">MTAHGRKGWAPRAIFRINHDLIYLDKNICILISGNPGKYKRVTEEHSRSDSQICITEYTGRFFHTCRNRRLKYTTQQEVDLKHPRSNNKNSQFRKVKVLLKTKMYWRILLLLFGAVSILGQPQFPSPSDDDYVPCWSGDQCDACPSGFVGSVNGESRCCPNCARQGLIMSPTVCRCRRTDATNPEDQQNTGTDPQQPNAVTTQALAATEVTVPTVERTRCFGTSCPGFLTTGARCVDGFCECSSENYQRYTCLPVVGSCAIRRSSPAAQAEAFLSSERRETFSCVADDNNQYEVHVLGVYEGVGPSRGFQQDPIEAAEIKVYITAGRVSKHVILVLSSYEAVHWVITLPKGMAVPSIILIAHYIDQSDVTVRISRGRAFGFGPVIYDTAYAIVTRWSDRLIQGIPACAYGNDDGGCDTVKMLTFIGGSFMGPVSSFTGTYRTERWNLRIGNMSTAIPDKTTAMVTRSAPVVTRMTSMVTSTTSIVKRMITMRHAQGTSLSGGAITGIVVCVFGSISLMATLIACVCKSRSSSSATNRNIPETHGHQNVSMTANTTVDHPAVVNPAYNPPYNPGYIFTVDQPYPQSPPYPPHVFNVDPPYQQPPQYPPHIFTVDQPYPQPPQYPSPPYPIPPAYTEALNMPTQPPVGKYPAV</sequence>
<dbReference type="Proteomes" id="UP000838412">
    <property type="component" value="Chromosome 5"/>
</dbReference>
<keyword evidence="2" id="KW-1133">Transmembrane helix</keyword>
<organism evidence="3 4">
    <name type="scientific">Branchiostoma lanceolatum</name>
    <name type="common">Common lancelet</name>
    <name type="synonym">Amphioxus lanceolatum</name>
    <dbReference type="NCBI Taxonomy" id="7740"/>
    <lineage>
        <taxon>Eukaryota</taxon>
        <taxon>Metazoa</taxon>
        <taxon>Chordata</taxon>
        <taxon>Cephalochordata</taxon>
        <taxon>Leptocardii</taxon>
        <taxon>Amphioxiformes</taxon>
        <taxon>Branchiostomatidae</taxon>
        <taxon>Branchiostoma</taxon>
    </lineage>
</organism>
<feature type="compositionally biased region" description="Pro residues" evidence="1">
    <location>
        <begin position="619"/>
        <end position="631"/>
    </location>
</feature>
<evidence type="ECO:0000313" key="4">
    <source>
        <dbReference type="Proteomes" id="UP000838412"/>
    </source>
</evidence>
<dbReference type="OrthoDB" id="5986449at2759"/>
<feature type="transmembrane region" description="Helical" evidence="2">
    <location>
        <begin position="503"/>
        <end position="526"/>
    </location>
</feature>
<proteinExistence type="predicted"/>
<keyword evidence="2" id="KW-0472">Membrane</keyword>
<feature type="region of interest" description="Disordered" evidence="1">
    <location>
        <begin position="619"/>
        <end position="651"/>
    </location>
</feature>